<evidence type="ECO:0000313" key="2">
    <source>
        <dbReference type="Proteomes" id="UP000288789"/>
    </source>
</evidence>
<keyword evidence="2" id="KW-1185">Reference proteome</keyword>
<gene>
    <name evidence="1" type="ORF">EGC76_03155</name>
</gene>
<sequence length="139" mass="16239">MAEQPPKMTEEQISEWVRAQFQAANKYLAEQGIITDRILSKDSRYLVPHVAVWKFTTQDKKTLWVINGDVPTDIIGDKAAKDARDAMRYFALRWQMQAEGVLQQATNEPEQQKYAQYLINRAENLYQLSESKEMWQQQA</sequence>
<protein>
    <submittedName>
        <fullName evidence="1">DUF4826 family protein</fullName>
    </submittedName>
</protein>
<comment type="caution">
    <text evidence="1">The sequence shown here is derived from an EMBL/GenBank/DDBJ whole genome shotgun (WGS) entry which is preliminary data.</text>
</comment>
<dbReference type="EMBL" id="RSFE01000002">
    <property type="protein sequence ID" value="RWU12198.1"/>
    <property type="molecule type" value="Genomic_DNA"/>
</dbReference>
<dbReference type="AlphaFoldDB" id="A0A443Z5Z1"/>
<accession>A0A443Z5Z1</accession>
<dbReference type="Proteomes" id="UP000288789">
    <property type="component" value="Unassembled WGS sequence"/>
</dbReference>
<dbReference type="RefSeq" id="WP_128351564.1">
    <property type="nucleotide sequence ID" value="NZ_CAXBCQ010000011.1"/>
</dbReference>
<dbReference type="OrthoDB" id="3078260at2"/>
<reference evidence="1 2" key="1">
    <citation type="submission" date="2018-12" db="EMBL/GenBank/DDBJ databases">
        <authorList>
            <person name="Li A."/>
            <person name="Zhang M."/>
            <person name="Zhu H."/>
        </authorList>
    </citation>
    <scope>NUCLEOTIDE SEQUENCE [LARGE SCALE GENOMIC DNA]</scope>
    <source>
        <strain evidence="1 2">R04H25</strain>
    </source>
</reference>
<name>A0A443Z5Z1_9GAMM</name>
<dbReference type="InterPro" id="IPR032251">
    <property type="entry name" value="DUF4826"/>
</dbReference>
<organism evidence="1 2">
    <name type="scientific">Pseudidiomarina gelatinasegens</name>
    <dbReference type="NCBI Taxonomy" id="2487740"/>
    <lineage>
        <taxon>Bacteria</taxon>
        <taxon>Pseudomonadati</taxon>
        <taxon>Pseudomonadota</taxon>
        <taxon>Gammaproteobacteria</taxon>
        <taxon>Alteromonadales</taxon>
        <taxon>Idiomarinaceae</taxon>
        <taxon>Pseudidiomarina</taxon>
    </lineage>
</organism>
<evidence type="ECO:0000313" key="1">
    <source>
        <dbReference type="EMBL" id="RWU12198.1"/>
    </source>
</evidence>
<proteinExistence type="predicted"/>
<dbReference type="Pfam" id="PF16108">
    <property type="entry name" value="DUF4826"/>
    <property type="match status" value="1"/>
</dbReference>